<dbReference type="Proteomes" id="UP000254060">
    <property type="component" value="Unassembled WGS sequence"/>
</dbReference>
<dbReference type="SUPFAM" id="SSF63520">
    <property type="entry name" value="PTS-regulatory domain, PRD"/>
    <property type="match status" value="2"/>
</dbReference>
<feature type="domain" description="PRD" evidence="2">
    <location>
        <begin position="177"/>
        <end position="281"/>
    </location>
</feature>
<accession>A0A377FS50</accession>
<dbReference type="InterPro" id="IPR036650">
    <property type="entry name" value="CAT_RNA-bd_dom_sf"/>
</dbReference>
<sequence>MTLPMYTIKKVLNNSVVICQHDTDPEVILLGKGIGFGKKAGDLVDPASVPEKVYQLTDKEEQSQYRELVKHVDEDFIAFMQEIVGFIETSTGKKVDEHIHIGLTDHLFFTMKRIEQGMEVTNPFLLETESLYPNEYALAERIVDMIHERLDVLLPDAEVGFIALHIHSATTFKNVLEVNRHNQIIGQIVQTIESRLNVKMDRTSLDYKRLLRHLRYAVERVATGEFVEAPQKIEKVLREEYPLCYSTAWELMGIMERELKRPVPRGEATYLTMHLQRLTSR</sequence>
<dbReference type="RefSeq" id="WP_029334653.1">
    <property type="nucleotide sequence ID" value="NZ_UGGP01000001.1"/>
</dbReference>
<dbReference type="PROSITE" id="PS51372">
    <property type="entry name" value="PRD_2"/>
    <property type="match status" value="2"/>
</dbReference>
<evidence type="ECO:0000313" key="3">
    <source>
        <dbReference type="EMBL" id="STO07642.1"/>
    </source>
</evidence>
<dbReference type="GO" id="GO:0003723">
    <property type="term" value="F:RNA binding"/>
    <property type="evidence" value="ECO:0007669"/>
    <property type="project" value="InterPro"/>
</dbReference>
<dbReference type="InterPro" id="IPR011608">
    <property type="entry name" value="PRD"/>
</dbReference>
<dbReference type="EMBL" id="UGGP01000001">
    <property type="protein sequence ID" value="STO07642.1"/>
    <property type="molecule type" value="Genomic_DNA"/>
</dbReference>
<dbReference type="InterPro" id="IPR050661">
    <property type="entry name" value="BglG_antiterminators"/>
</dbReference>
<dbReference type="Pfam" id="PF03123">
    <property type="entry name" value="CAT_RBD"/>
    <property type="match status" value="1"/>
</dbReference>
<dbReference type="AlphaFoldDB" id="A0A377FS50"/>
<dbReference type="Gene3D" id="1.10.1790.10">
    <property type="entry name" value="PRD domain"/>
    <property type="match status" value="1"/>
</dbReference>
<protein>
    <submittedName>
        <fullName evidence="3">RNA-binding antitermination protein GlcT</fullName>
    </submittedName>
</protein>
<dbReference type="PANTHER" id="PTHR30185:SF16">
    <property type="entry name" value="PROTEIN GLCT"/>
    <property type="match status" value="1"/>
</dbReference>
<dbReference type="SMART" id="SM01061">
    <property type="entry name" value="CAT_RBD"/>
    <property type="match status" value="1"/>
</dbReference>
<organism evidence="3 4">
    <name type="scientific">Exiguobacterium aurantiacum</name>
    <dbReference type="NCBI Taxonomy" id="33987"/>
    <lineage>
        <taxon>Bacteria</taxon>
        <taxon>Bacillati</taxon>
        <taxon>Bacillota</taxon>
        <taxon>Bacilli</taxon>
        <taxon>Bacillales</taxon>
        <taxon>Bacillales Family XII. Incertae Sedis</taxon>
        <taxon>Exiguobacterium</taxon>
    </lineage>
</organism>
<dbReference type="Gene3D" id="2.30.24.10">
    <property type="entry name" value="CAT RNA-binding domain"/>
    <property type="match status" value="1"/>
</dbReference>
<dbReference type="PANTHER" id="PTHR30185">
    <property type="entry name" value="CRYPTIC BETA-GLUCOSIDE BGL OPERON ANTITERMINATOR"/>
    <property type="match status" value="1"/>
</dbReference>
<dbReference type="InterPro" id="IPR004341">
    <property type="entry name" value="CAT_RNA-bd_dom"/>
</dbReference>
<dbReference type="GO" id="GO:0006355">
    <property type="term" value="P:regulation of DNA-templated transcription"/>
    <property type="evidence" value="ECO:0007669"/>
    <property type="project" value="InterPro"/>
</dbReference>
<proteinExistence type="predicted"/>
<dbReference type="InterPro" id="IPR036634">
    <property type="entry name" value="PRD_sf"/>
</dbReference>
<dbReference type="Pfam" id="PF00874">
    <property type="entry name" value="PRD"/>
    <property type="match status" value="2"/>
</dbReference>
<evidence type="ECO:0000259" key="2">
    <source>
        <dbReference type="PROSITE" id="PS51372"/>
    </source>
</evidence>
<reference evidence="3 4" key="1">
    <citation type="submission" date="2018-06" db="EMBL/GenBank/DDBJ databases">
        <authorList>
            <consortium name="Pathogen Informatics"/>
            <person name="Doyle S."/>
        </authorList>
    </citation>
    <scope>NUCLEOTIDE SEQUENCE [LARGE SCALE GENOMIC DNA]</scope>
    <source>
        <strain evidence="3 4">NCTC13163</strain>
    </source>
</reference>
<feature type="domain" description="PRD" evidence="2">
    <location>
        <begin position="71"/>
        <end position="176"/>
    </location>
</feature>
<dbReference type="Gene3D" id="1.20.890.100">
    <property type="match status" value="1"/>
</dbReference>
<evidence type="ECO:0000313" key="4">
    <source>
        <dbReference type="Proteomes" id="UP000254060"/>
    </source>
</evidence>
<dbReference type="NCBIfam" id="NF047357">
    <property type="entry name" value="antiterm_GlcT"/>
    <property type="match status" value="1"/>
</dbReference>
<dbReference type="Gene3D" id="1.20.58.1950">
    <property type="match status" value="1"/>
</dbReference>
<gene>
    <name evidence="3" type="primary">glcT</name>
    <name evidence="3" type="ORF">NCTC13163_00994</name>
</gene>
<name>A0A377FS50_9BACL</name>
<dbReference type="OrthoDB" id="9813552at2"/>
<keyword evidence="1" id="KW-0677">Repeat</keyword>
<dbReference type="SUPFAM" id="SSF50151">
    <property type="entry name" value="SacY-like RNA-binding domain"/>
    <property type="match status" value="1"/>
</dbReference>
<evidence type="ECO:0000256" key="1">
    <source>
        <dbReference type="ARBA" id="ARBA00022737"/>
    </source>
</evidence>
<dbReference type="STRING" id="1397694.GCA_000702585_01506"/>